<evidence type="ECO:0000256" key="1">
    <source>
        <dbReference type="ARBA" id="ARBA00007435"/>
    </source>
</evidence>
<dbReference type="PANTHER" id="PTHR34477">
    <property type="entry name" value="UPF0213 PROTEIN YHBQ"/>
    <property type="match status" value="1"/>
</dbReference>
<dbReference type="EMBL" id="MHVI01000030">
    <property type="protein sequence ID" value="OHA90742.1"/>
    <property type="molecule type" value="Genomic_DNA"/>
</dbReference>
<dbReference type="Pfam" id="PF01541">
    <property type="entry name" value="GIY-YIG"/>
    <property type="match status" value="1"/>
</dbReference>
<evidence type="ECO:0000313" key="4">
    <source>
        <dbReference type="Proteomes" id="UP000177746"/>
    </source>
</evidence>
<organism evidence="3 4">
    <name type="scientific">Candidatus Zambryskibacteria bacterium RIFCSPHIGHO2_01_FULL_46_30</name>
    <dbReference type="NCBI Taxonomy" id="1802739"/>
    <lineage>
        <taxon>Bacteria</taxon>
        <taxon>Candidatus Zambryskiibacteriota</taxon>
    </lineage>
</organism>
<protein>
    <recommendedName>
        <fullName evidence="2">GIY-YIG domain-containing protein</fullName>
    </recommendedName>
</protein>
<reference evidence="3 4" key="1">
    <citation type="journal article" date="2016" name="Nat. Commun.">
        <title>Thousands of microbial genomes shed light on interconnected biogeochemical processes in an aquifer system.</title>
        <authorList>
            <person name="Anantharaman K."/>
            <person name="Brown C.T."/>
            <person name="Hug L.A."/>
            <person name="Sharon I."/>
            <person name="Castelle C.J."/>
            <person name="Probst A.J."/>
            <person name="Thomas B.C."/>
            <person name="Singh A."/>
            <person name="Wilkins M.J."/>
            <person name="Karaoz U."/>
            <person name="Brodie E.L."/>
            <person name="Williams K.H."/>
            <person name="Hubbard S.S."/>
            <person name="Banfield J.F."/>
        </authorList>
    </citation>
    <scope>NUCLEOTIDE SEQUENCE [LARGE SCALE GENOMIC DNA]</scope>
</reference>
<evidence type="ECO:0000259" key="2">
    <source>
        <dbReference type="PROSITE" id="PS50164"/>
    </source>
</evidence>
<feature type="domain" description="GIY-YIG" evidence="2">
    <location>
        <begin position="1"/>
        <end position="75"/>
    </location>
</feature>
<sequence>MFYNYILQSLRNGELYTGFSNDLKRRLQEHNQGLNFSTKRYRPWKLIYYEACLDKGDAVRREGYLKKTQGMRLIKRRLKEYLYKKYGKI</sequence>
<dbReference type="InterPro" id="IPR000305">
    <property type="entry name" value="GIY-YIG_endonuc"/>
</dbReference>
<proteinExistence type="inferred from homology"/>
<name>A0A1G2T0T4_9BACT</name>
<evidence type="ECO:0000313" key="3">
    <source>
        <dbReference type="EMBL" id="OHA90742.1"/>
    </source>
</evidence>
<accession>A0A1G2T0T4</accession>
<dbReference type="Proteomes" id="UP000177746">
    <property type="component" value="Unassembled WGS sequence"/>
</dbReference>
<dbReference type="AlphaFoldDB" id="A0A1G2T0T4"/>
<dbReference type="InterPro" id="IPR035901">
    <property type="entry name" value="GIY-YIG_endonuc_sf"/>
</dbReference>
<gene>
    <name evidence="3" type="ORF">A2665_01870</name>
</gene>
<dbReference type="PANTHER" id="PTHR34477:SF5">
    <property type="entry name" value="BSL5627 PROTEIN"/>
    <property type="match status" value="1"/>
</dbReference>
<comment type="similarity">
    <text evidence="1">Belongs to the UPF0213 family.</text>
</comment>
<dbReference type="InterPro" id="IPR050190">
    <property type="entry name" value="UPF0213_domain"/>
</dbReference>
<comment type="caution">
    <text evidence="3">The sequence shown here is derived from an EMBL/GenBank/DDBJ whole genome shotgun (WGS) entry which is preliminary data.</text>
</comment>
<dbReference type="CDD" id="cd10449">
    <property type="entry name" value="GIY-YIG_SLX1_like"/>
    <property type="match status" value="1"/>
</dbReference>
<dbReference type="Gene3D" id="3.40.1440.10">
    <property type="entry name" value="GIY-YIG endonuclease"/>
    <property type="match status" value="1"/>
</dbReference>
<dbReference type="SUPFAM" id="SSF82771">
    <property type="entry name" value="GIY-YIG endonuclease"/>
    <property type="match status" value="1"/>
</dbReference>
<dbReference type="PROSITE" id="PS50164">
    <property type="entry name" value="GIY_YIG"/>
    <property type="match status" value="1"/>
</dbReference>